<feature type="region of interest" description="Disordered" evidence="1">
    <location>
        <begin position="20"/>
        <end position="71"/>
    </location>
</feature>
<feature type="compositionally biased region" description="Basic residues" evidence="1">
    <location>
        <begin position="44"/>
        <end position="58"/>
    </location>
</feature>
<evidence type="ECO:0000256" key="1">
    <source>
        <dbReference type="SAM" id="MobiDB-lite"/>
    </source>
</evidence>
<gene>
    <name evidence="3" type="ORF">MCOR33_004973</name>
</gene>
<keyword evidence="2" id="KW-0732">Signal</keyword>
<accession>A0ABQ8NLL9</accession>
<evidence type="ECO:0000313" key="4">
    <source>
        <dbReference type="Proteomes" id="UP001059893"/>
    </source>
</evidence>
<organism evidence="3 4">
    <name type="scientific">Pyricularia grisea</name>
    <name type="common">Crabgrass-specific blast fungus</name>
    <name type="synonym">Magnaporthe grisea</name>
    <dbReference type="NCBI Taxonomy" id="148305"/>
    <lineage>
        <taxon>Eukaryota</taxon>
        <taxon>Fungi</taxon>
        <taxon>Dikarya</taxon>
        <taxon>Ascomycota</taxon>
        <taxon>Pezizomycotina</taxon>
        <taxon>Sordariomycetes</taxon>
        <taxon>Sordariomycetidae</taxon>
        <taxon>Magnaporthales</taxon>
        <taxon>Pyriculariaceae</taxon>
        <taxon>Pyricularia</taxon>
    </lineage>
</organism>
<evidence type="ECO:0000313" key="3">
    <source>
        <dbReference type="EMBL" id="KAI6299026.1"/>
    </source>
</evidence>
<name>A0ABQ8NLL9_PYRGI</name>
<feature type="chain" id="PRO_5047051459" evidence="2">
    <location>
        <begin position="20"/>
        <end position="171"/>
    </location>
</feature>
<keyword evidence="4" id="KW-1185">Reference proteome</keyword>
<evidence type="ECO:0000256" key="2">
    <source>
        <dbReference type="SAM" id="SignalP"/>
    </source>
</evidence>
<dbReference type="EMBL" id="JABSND010000077">
    <property type="protein sequence ID" value="KAI6299026.1"/>
    <property type="molecule type" value="Genomic_DNA"/>
</dbReference>
<sequence length="171" mass="20848">MQFSTIIPVLTLFAIGAAASPAPEGHHHHPHHHNKHHDHDHDHDHHHHHHHHHHHSAIQRRGILPARPSPPTINQPEAFFKQWQSFKIDDPKVRELMQNFDLQNREYFICEYCSSPILESYFWERPKYIDHIVKTHHRPKWWADKFATKTPNWIEFTWKRPQDWDFNRYHF</sequence>
<comment type="caution">
    <text evidence="3">The sequence shown here is derived from an EMBL/GenBank/DDBJ whole genome shotgun (WGS) entry which is preliminary data.</text>
</comment>
<dbReference type="Proteomes" id="UP001059893">
    <property type="component" value="Unassembled WGS sequence"/>
</dbReference>
<dbReference type="Gene3D" id="3.40.50.1980">
    <property type="entry name" value="Nitrogenase molybdenum iron protein domain"/>
    <property type="match status" value="1"/>
</dbReference>
<feature type="compositionally biased region" description="Basic residues" evidence="1">
    <location>
        <begin position="26"/>
        <end position="36"/>
    </location>
</feature>
<proteinExistence type="predicted"/>
<reference evidence="3" key="1">
    <citation type="submission" date="2021-01" db="EMBL/GenBank/DDBJ databases">
        <title>Deciphering the adaptive evolutionary patterns associated with biogeogrpahic diversity in the finger millet blast pathogen Magnaporthe oryzae in Eastern Africa.</title>
        <authorList>
            <person name="Onyema G."/>
            <person name="Shittu T.A."/>
            <person name="Dodsworth S."/>
            <person name="Devilliers S."/>
            <person name="Muthumeenakshi S."/>
            <person name="Sreenivasaprasad S."/>
        </authorList>
    </citation>
    <scope>NUCLEOTIDE SEQUENCE</scope>
    <source>
        <strain evidence="3">D15/s37</strain>
    </source>
</reference>
<feature type="signal peptide" evidence="2">
    <location>
        <begin position="1"/>
        <end position="19"/>
    </location>
</feature>
<protein>
    <submittedName>
        <fullName evidence="3">Uncharacterized protein</fullName>
    </submittedName>
</protein>